<feature type="compositionally biased region" description="Low complexity" evidence="2">
    <location>
        <begin position="312"/>
        <end position="333"/>
    </location>
</feature>
<evidence type="ECO:0000256" key="2">
    <source>
        <dbReference type="SAM" id="MobiDB-lite"/>
    </source>
</evidence>
<feature type="compositionally biased region" description="Low complexity" evidence="2">
    <location>
        <begin position="488"/>
        <end position="499"/>
    </location>
</feature>
<feature type="compositionally biased region" description="Low complexity" evidence="2">
    <location>
        <begin position="511"/>
        <end position="538"/>
    </location>
</feature>
<feature type="compositionally biased region" description="Basic and acidic residues" evidence="2">
    <location>
        <begin position="165"/>
        <end position="198"/>
    </location>
</feature>
<feature type="compositionally biased region" description="Low complexity" evidence="2">
    <location>
        <begin position="576"/>
        <end position="602"/>
    </location>
</feature>
<keyword evidence="4" id="KW-1185">Reference proteome</keyword>
<gene>
    <name evidence="3" type="ORF">WMSIL1_LOCUS7754</name>
</gene>
<dbReference type="AlphaFoldDB" id="A0A564YN55"/>
<dbReference type="EMBL" id="CABIJS010000288">
    <property type="protein sequence ID" value="VUZ48399.1"/>
    <property type="molecule type" value="Genomic_DNA"/>
</dbReference>
<feature type="compositionally biased region" description="Low complexity" evidence="2">
    <location>
        <begin position="398"/>
        <end position="418"/>
    </location>
</feature>
<dbReference type="Proteomes" id="UP000321570">
    <property type="component" value="Unassembled WGS sequence"/>
</dbReference>
<proteinExistence type="predicted"/>
<evidence type="ECO:0000313" key="4">
    <source>
        <dbReference type="Proteomes" id="UP000321570"/>
    </source>
</evidence>
<dbReference type="GO" id="GO:0016922">
    <property type="term" value="F:nuclear receptor binding"/>
    <property type="evidence" value="ECO:0007669"/>
    <property type="project" value="TreeGrafter"/>
</dbReference>
<organism evidence="3 4">
    <name type="scientific">Hymenolepis diminuta</name>
    <name type="common">Rat tapeworm</name>
    <dbReference type="NCBI Taxonomy" id="6216"/>
    <lineage>
        <taxon>Eukaryota</taxon>
        <taxon>Metazoa</taxon>
        <taxon>Spiralia</taxon>
        <taxon>Lophotrochozoa</taxon>
        <taxon>Platyhelminthes</taxon>
        <taxon>Cestoda</taxon>
        <taxon>Eucestoda</taxon>
        <taxon>Cyclophyllidea</taxon>
        <taxon>Hymenolepididae</taxon>
        <taxon>Hymenolepis</taxon>
    </lineage>
</organism>
<keyword evidence="1" id="KW-0175">Coiled coil</keyword>
<feature type="compositionally biased region" description="Low complexity" evidence="2">
    <location>
        <begin position="625"/>
        <end position="637"/>
    </location>
</feature>
<evidence type="ECO:0000256" key="1">
    <source>
        <dbReference type="SAM" id="Coils"/>
    </source>
</evidence>
<dbReference type="GO" id="GO:0045892">
    <property type="term" value="P:negative regulation of DNA-templated transcription"/>
    <property type="evidence" value="ECO:0007669"/>
    <property type="project" value="TreeGrafter"/>
</dbReference>
<reference evidence="3 4" key="1">
    <citation type="submission" date="2019-07" db="EMBL/GenBank/DDBJ databases">
        <authorList>
            <person name="Jastrzebski P J."/>
            <person name="Paukszto L."/>
            <person name="Jastrzebski P J."/>
        </authorList>
    </citation>
    <scope>NUCLEOTIDE SEQUENCE [LARGE SCALE GENOMIC DNA]</scope>
    <source>
        <strain evidence="3 4">WMS-il1</strain>
    </source>
</reference>
<dbReference type="GO" id="GO:0031492">
    <property type="term" value="F:nucleosomal DNA binding"/>
    <property type="evidence" value="ECO:0007669"/>
    <property type="project" value="TreeGrafter"/>
</dbReference>
<feature type="compositionally biased region" description="Polar residues" evidence="2">
    <location>
        <begin position="301"/>
        <end position="311"/>
    </location>
</feature>
<feature type="coiled-coil region" evidence="1">
    <location>
        <begin position="90"/>
        <end position="117"/>
    </location>
</feature>
<name>A0A564YN55_HYMDI</name>
<dbReference type="PANTHER" id="PTHR46232">
    <property type="entry name" value="SMARCE1 REGULATOR OF CHROMATIN"/>
    <property type="match status" value="1"/>
</dbReference>
<dbReference type="GO" id="GO:0016514">
    <property type="term" value="C:SWI/SNF complex"/>
    <property type="evidence" value="ECO:0007669"/>
    <property type="project" value="TreeGrafter"/>
</dbReference>
<sequence>MSTTFLFVLAEKVIEEEERRNAARSREKHEPAVDMRESYILEDNDEDPDEQFTVKHVAAARYQRNHRLMLEILGDSKLPDPGQLINEHRIRTLQTQVKQLKTHKMNLCNEIENCELRHQAKMRRIQDESAVFYSEYRKLMIQTPRISDAQFAEMIIKAKQDMDKEEQKKRELQAAENEARKRRAEQREAELAEAERKRQAQMIQQQQQQIQAAPPNEPPVDDPSYVQAQYNRKPYPGVLQPYPGPAQQQSIITQPENTANSVGEPERNNSALVEEGKKDVQSNSSAEATTVEQAEEKVMQEPSQQQPTIQAPSVPQQMVPQGQGAAPGQGMNQPQPPPSNFPMSSNPQPPPPPEYQQYHQQQQNRYPPNYYSQGTRPQYPPQGGYPQQTAPPPPPSYPTSQAVSNQQQQMYPPSWQQHQGGGQSGYPPPQQGYPGNVMTPHRYPQPPPHAGGYQRPPYSEAPAPPPYQQQGGAGPVMHHPPQHGAYWQGQGQSEMGQQGVPQPGHYPVDPQQQQQIGGMISSTQGQGPQQGAPGYYHQGYGGAPAPGYGMPPSQGGVYFNGPPQQQAPLQQPPGAGPYGHQQPYMQPQQPSQHWPQQHQYPPGSYPQQTQRQSTQPIPPASQTVPPQQQPQSQSIQPSGGGQGSNTGGAVPSPAPPSDPSVVMQNRPSSNPPQLQPSAQTSPAQ</sequence>
<feature type="compositionally biased region" description="Low complexity" evidence="2">
    <location>
        <begin position="355"/>
        <end position="373"/>
    </location>
</feature>
<accession>A0A564YN55</accession>
<feature type="compositionally biased region" description="Polar residues" evidence="2">
    <location>
        <begin position="246"/>
        <end position="261"/>
    </location>
</feature>
<evidence type="ECO:0000313" key="3">
    <source>
        <dbReference type="EMBL" id="VUZ48399.1"/>
    </source>
</evidence>
<feature type="compositionally biased region" description="Low complexity" evidence="2">
    <location>
        <begin position="200"/>
        <end position="213"/>
    </location>
</feature>
<protein>
    <submittedName>
        <fullName evidence="3">Uncharacterized protein</fullName>
    </submittedName>
</protein>
<feature type="compositionally biased region" description="Polar residues" evidence="2">
    <location>
        <begin position="675"/>
        <end position="684"/>
    </location>
</feature>
<feature type="compositionally biased region" description="Polar residues" evidence="2">
    <location>
        <begin position="605"/>
        <end position="624"/>
    </location>
</feature>
<feature type="compositionally biased region" description="Polar residues" evidence="2">
    <location>
        <begin position="281"/>
        <end position="292"/>
    </location>
</feature>
<dbReference type="PANTHER" id="PTHR46232:SF1">
    <property type="entry name" value="SWI_SNF-RELATED MATRIX-ASSOCIATED ACTIN-DEPENDENT REGULATOR OF CHROMATIN SUBFAMILY E MEMBER 1"/>
    <property type="match status" value="1"/>
</dbReference>
<feature type="region of interest" description="Disordered" evidence="2">
    <location>
        <begin position="165"/>
        <end position="684"/>
    </location>
</feature>